<protein>
    <submittedName>
        <fullName evidence="3">Molybdenum cofactor cytidylyltransferase</fullName>
    </submittedName>
</protein>
<evidence type="ECO:0000313" key="4">
    <source>
        <dbReference type="Proteomes" id="UP000199502"/>
    </source>
</evidence>
<reference evidence="3 4" key="1">
    <citation type="submission" date="2016-10" db="EMBL/GenBank/DDBJ databases">
        <authorList>
            <person name="de Groot N.N."/>
        </authorList>
    </citation>
    <scope>NUCLEOTIDE SEQUENCE [LARGE SCALE GENOMIC DNA]</scope>
    <source>
        <strain evidence="3 4">CGMCC 1.8925</strain>
    </source>
</reference>
<keyword evidence="1" id="KW-0460">Magnesium</keyword>
<dbReference type="GO" id="GO:0016779">
    <property type="term" value="F:nucleotidyltransferase activity"/>
    <property type="evidence" value="ECO:0007669"/>
    <property type="project" value="UniProtKB-KW"/>
</dbReference>
<sequence>MRGRVGLLLAAGASRRFGAEDKLLAPLRGRALVEHAAAAMRAVPLDLRIAVVASAAVAVRLEGFRIVAVPPGGQAESLRAGVRAAGQAERLLVALGDMPDVTPEHLARVLAAATDASPSASHDGDAVLPPACFPRLLLPALAALEGDRGAGSLLRGLKPAQLVAAPALLRDIDRPDDLGG</sequence>
<accession>A0A1G5C6W7</accession>
<evidence type="ECO:0000256" key="1">
    <source>
        <dbReference type="ARBA" id="ARBA00022842"/>
    </source>
</evidence>
<dbReference type="InterPro" id="IPR025877">
    <property type="entry name" value="MobA-like_NTP_Trfase"/>
</dbReference>
<dbReference type="Proteomes" id="UP000199502">
    <property type="component" value="Unassembled WGS sequence"/>
</dbReference>
<dbReference type="AlphaFoldDB" id="A0A1G5C6W7"/>
<dbReference type="OrthoDB" id="9779263at2"/>
<organism evidence="3 4">
    <name type="scientific">Paracoccus tibetensis</name>
    <dbReference type="NCBI Taxonomy" id="336292"/>
    <lineage>
        <taxon>Bacteria</taxon>
        <taxon>Pseudomonadati</taxon>
        <taxon>Pseudomonadota</taxon>
        <taxon>Alphaproteobacteria</taxon>
        <taxon>Rhodobacterales</taxon>
        <taxon>Paracoccaceae</taxon>
        <taxon>Paracoccus</taxon>
    </lineage>
</organism>
<dbReference type="Gene3D" id="3.90.550.10">
    <property type="entry name" value="Spore Coat Polysaccharide Biosynthesis Protein SpsA, Chain A"/>
    <property type="match status" value="1"/>
</dbReference>
<keyword evidence="3" id="KW-0808">Transferase</keyword>
<keyword evidence="3" id="KW-0548">Nucleotidyltransferase</keyword>
<keyword evidence="4" id="KW-1185">Reference proteome</keyword>
<dbReference type="RefSeq" id="WP_090739843.1">
    <property type="nucleotide sequence ID" value="NZ_FMVT01000001.1"/>
</dbReference>
<evidence type="ECO:0000259" key="2">
    <source>
        <dbReference type="Pfam" id="PF12804"/>
    </source>
</evidence>
<dbReference type="EMBL" id="FMVT01000001">
    <property type="protein sequence ID" value="SCX98071.1"/>
    <property type="molecule type" value="Genomic_DNA"/>
</dbReference>
<feature type="domain" description="MobA-like NTP transferase" evidence="2">
    <location>
        <begin position="6"/>
        <end position="157"/>
    </location>
</feature>
<dbReference type="PANTHER" id="PTHR43777:SF1">
    <property type="entry name" value="MOLYBDENUM COFACTOR CYTIDYLYLTRANSFERASE"/>
    <property type="match status" value="1"/>
</dbReference>
<evidence type="ECO:0000313" key="3">
    <source>
        <dbReference type="EMBL" id="SCX98071.1"/>
    </source>
</evidence>
<dbReference type="SUPFAM" id="SSF53448">
    <property type="entry name" value="Nucleotide-diphospho-sugar transferases"/>
    <property type="match status" value="1"/>
</dbReference>
<name>A0A1G5C6W7_9RHOB</name>
<dbReference type="InterPro" id="IPR029044">
    <property type="entry name" value="Nucleotide-diphossugar_trans"/>
</dbReference>
<dbReference type="Pfam" id="PF12804">
    <property type="entry name" value="NTP_transf_3"/>
    <property type="match status" value="1"/>
</dbReference>
<proteinExistence type="predicted"/>
<dbReference type="PANTHER" id="PTHR43777">
    <property type="entry name" value="MOLYBDENUM COFACTOR CYTIDYLYLTRANSFERASE"/>
    <property type="match status" value="1"/>
</dbReference>
<gene>
    <name evidence="3" type="ORF">SAMN05660710_00432</name>
</gene>
<dbReference type="STRING" id="336292.SAMN05660710_00432"/>